<evidence type="ECO:0000256" key="3">
    <source>
        <dbReference type="ARBA" id="ARBA00022679"/>
    </source>
</evidence>
<dbReference type="RefSeq" id="XP_037216702.1">
    <property type="nucleotide sequence ID" value="XM_037367308.1"/>
</dbReference>
<accession>A0A8H6S9J2</accession>
<dbReference type="InterPro" id="IPR028005">
    <property type="entry name" value="AcTrfase_ESCO_Znf_dom"/>
</dbReference>
<evidence type="ECO:0000256" key="6">
    <source>
        <dbReference type="ARBA" id="ARBA00022833"/>
    </source>
</evidence>
<dbReference type="PANTHER" id="PTHR45884:SF2">
    <property type="entry name" value="N-ACETYLTRANSFERASE ECO"/>
    <property type="match status" value="1"/>
</dbReference>
<dbReference type="AlphaFoldDB" id="A0A8H6S9J2"/>
<keyword evidence="5" id="KW-0863">Zinc-finger</keyword>
<evidence type="ECO:0000256" key="5">
    <source>
        <dbReference type="ARBA" id="ARBA00022771"/>
    </source>
</evidence>
<evidence type="ECO:0000259" key="11">
    <source>
        <dbReference type="Pfam" id="PF13878"/>
    </source>
</evidence>
<dbReference type="OrthoDB" id="428854at2759"/>
<dbReference type="EMBL" id="JACAZF010000009">
    <property type="protein sequence ID" value="KAF7295339.1"/>
    <property type="molecule type" value="Genomic_DNA"/>
</dbReference>
<dbReference type="InterPro" id="IPR028009">
    <property type="entry name" value="ESCO_Acetyltransf_dom"/>
</dbReference>
<feature type="region of interest" description="Disordered" evidence="10">
    <location>
        <begin position="20"/>
        <end position="90"/>
    </location>
</feature>
<evidence type="ECO:0000256" key="7">
    <source>
        <dbReference type="ARBA" id="ARBA00023242"/>
    </source>
</evidence>
<keyword evidence="14" id="KW-1185">Reference proteome</keyword>
<comment type="similarity">
    <text evidence="2">Belongs to the acetyltransferase family. ECO subfamily.</text>
</comment>
<dbReference type="Proteomes" id="UP000636479">
    <property type="component" value="Unassembled WGS sequence"/>
</dbReference>
<keyword evidence="6" id="KW-0862">Zinc</keyword>
<reference evidence="13" key="1">
    <citation type="submission" date="2020-05" db="EMBL/GenBank/DDBJ databases">
        <title>Mycena genomes resolve the evolution of fungal bioluminescence.</title>
        <authorList>
            <person name="Tsai I.J."/>
        </authorList>
    </citation>
    <scope>NUCLEOTIDE SEQUENCE</scope>
    <source>
        <strain evidence="13">171206Taipei</strain>
    </source>
</reference>
<feature type="domain" description="N-acetyltransferase ESCO acetyl-transferase" evidence="12">
    <location>
        <begin position="272"/>
        <end position="332"/>
    </location>
</feature>
<evidence type="ECO:0000256" key="2">
    <source>
        <dbReference type="ARBA" id="ARBA00005816"/>
    </source>
</evidence>
<keyword evidence="8" id="KW-0131">Cell cycle</keyword>
<evidence type="ECO:0000256" key="1">
    <source>
        <dbReference type="ARBA" id="ARBA00004123"/>
    </source>
</evidence>
<evidence type="ECO:0000256" key="4">
    <source>
        <dbReference type="ARBA" id="ARBA00022723"/>
    </source>
</evidence>
<evidence type="ECO:0000256" key="10">
    <source>
        <dbReference type="SAM" id="MobiDB-lite"/>
    </source>
</evidence>
<gene>
    <name evidence="13" type="ORF">MIND_01073300</name>
</gene>
<proteinExistence type="inferred from homology"/>
<dbReference type="GO" id="GO:0007064">
    <property type="term" value="P:mitotic sister chromatid cohesion"/>
    <property type="evidence" value="ECO:0007669"/>
    <property type="project" value="TreeGrafter"/>
</dbReference>
<evidence type="ECO:0000313" key="14">
    <source>
        <dbReference type="Proteomes" id="UP000636479"/>
    </source>
</evidence>
<keyword evidence="9" id="KW-0012">Acyltransferase</keyword>
<dbReference type="PANTHER" id="PTHR45884">
    <property type="entry name" value="N-ACETYLTRANSFERASE ECO"/>
    <property type="match status" value="1"/>
</dbReference>
<dbReference type="GO" id="GO:0000785">
    <property type="term" value="C:chromatin"/>
    <property type="evidence" value="ECO:0007669"/>
    <property type="project" value="TreeGrafter"/>
</dbReference>
<dbReference type="GeneID" id="59349824"/>
<evidence type="ECO:0000256" key="8">
    <source>
        <dbReference type="ARBA" id="ARBA00023306"/>
    </source>
</evidence>
<feature type="domain" description="N-acetyltransferase ESCO zinc-finger" evidence="11">
    <location>
        <begin position="94"/>
        <end position="130"/>
    </location>
</feature>
<keyword evidence="3 13" id="KW-0808">Transferase</keyword>
<sequence>MSRQSDWRVTREDSLLTMSLQRTYSSKKRTFRASSTEPLSPPSASPVVGQKRKRQPLEEHLGNITTPATKQPKLAKAKPRTTTPKAKEKPKYTQLHFNIDQSVLRSCSLCGLSYNKGAPDDESLHKSHCTRVQKGMEWGRDEEKECSKAGVVEVSSNVKLKNGLRGRIISFRADLGGKIGSKISVLLNTINLTLSAPDLTPDILRASKVYLFLVPSVASTFREKIIGCVVAQQISAAMVIASVAECTAASKLVAVDTSTGIFCHPDLLPTPLGIPRLFVPSSHRRQGVASKLLTAAAETFIYGCRLDPRKGQVAFTQPTGDGNAVMRQWGGGGVRIYEE</sequence>
<evidence type="ECO:0000259" key="12">
    <source>
        <dbReference type="Pfam" id="PF13880"/>
    </source>
</evidence>
<dbReference type="Pfam" id="PF13880">
    <property type="entry name" value="Acetyltransf_13"/>
    <property type="match status" value="1"/>
</dbReference>
<organism evidence="13 14">
    <name type="scientific">Mycena indigotica</name>
    <dbReference type="NCBI Taxonomy" id="2126181"/>
    <lineage>
        <taxon>Eukaryota</taxon>
        <taxon>Fungi</taxon>
        <taxon>Dikarya</taxon>
        <taxon>Basidiomycota</taxon>
        <taxon>Agaricomycotina</taxon>
        <taxon>Agaricomycetes</taxon>
        <taxon>Agaricomycetidae</taxon>
        <taxon>Agaricales</taxon>
        <taxon>Marasmiineae</taxon>
        <taxon>Mycenaceae</taxon>
        <taxon>Mycena</taxon>
    </lineage>
</organism>
<evidence type="ECO:0000313" key="13">
    <source>
        <dbReference type="EMBL" id="KAF7295339.1"/>
    </source>
</evidence>
<dbReference type="GO" id="GO:0005634">
    <property type="term" value="C:nucleus"/>
    <property type="evidence" value="ECO:0007669"/>
    <property type="project" value="UniProtKB-SubCell"/>
</dbReference>
<dbReference type="GO" id="GO:0008270">
    <property type="term" value="F:zinc ion binding"/>
    <property type="evidence" value="ECO:0007669"/>
    <property type="project" value="UniProtKB-KW"/>
</dbReference>
<evidence type="ECO:0000256" key="9">
    <source>
        <dbReference type="ARBA" id="ARBA00023315"/>
    </source>
</evidence>
<comment type="subcellular location">
    <subcellularLocation>
        <location evidence="1">Nucleus</location>
    </subcellularLocation>
</comment>
<dbReference type="GO" id="GO:0061733">
    <property type="term" value="F:protein-lysine-acetyltransferase activity"/>
    <property type="evidence" value="ECO:0007669"/>
    <property type="project" value="TreeGrafter"/>
</dbReference>
<keyword evidence="4" id="KW-0479">Metal-binding</keyword>
<dbReference type="Pfam" id="PF13878">
    <property type="entry name" value="zf-C2H2_3"/>
    <property type="match status" value="1"/>
</dbReference>
<comment type="caution">
    <text evidence="13">The sequence shown here is derived from an EMBL/GenBank/DDBJ whole genome shotgun (WGS) entry which is preliminary data.</text>
</comment>
<protein>
    <submittedName>
        <fullName evidence="13">N-acetyltransferase ECO1</fullName>
    </submittedName>
</protein>
<keyword evidence="7" id="KW-0539">Nucleus</keyword>
<name>A0A8H6S9J2_9AGAR</name>